<dbReference type="EMBL" id="FNXT01001186">
    <property type="protein sequence ID" value="SZX73235.1"/>
    <property type="molecule type" value="Genomic_DNA"/>
</dbReference>
<reference evidence="2 3" key="1">
    <citation type="submission" date="2016-10" db="EMBL/GenBank/DDBJ databases">
        <authorList>
            <person name="Cai Z."/>
        </authorList>
    </citation>
    <scope>NUCLEOTIDE SEQUENCE [LARGE SCALE GENOMIC DNA]</scope>
</reference>
<dbReference type="AlphaFoldDB" id="A0A383W6F8"/>
<organism evidence="2 3">
    <name type="scientific">Tetradesmus obliquus</name>
    <name type="common">Green alga</name>
    <name type="synonym">Acutodesmus obliquus</name>
    <dbReference type="NCBI Taxonomy" id="3088"/>
    <lineage>
        <taxon>Eukaryota</taxon>
        <taxon>Viridiplantae</taxon>
        <taxon>Chlorophyta</taxon>
        <taxon>core chlorophytes</taxon>
        <taxon>Chlorophyceae</taxon>
        <taxon>CS clade</taxon>
        <taxon>Sphaeropleales</taxon>
        <taxon>Scenedesmaceae</taxon>
        <taxon>Tetradesmus</taxon>
    </lineage>
</organism>
<evidence type="ECO:0000313" key="3">
    <source>
        <dbReference type="Proteomes" id="UP000256970"/>
    </source>
</evidence>
<feature type="region of interest" description="Disordered" evidence="1">
    <location>
        <begin position="50"/>
        <end position="82"/>
    </location>
</feature>
<feature type="region of interest" description="Disordered" evidence="1">
    <location>
        <begin position="447"/>
        <end position="474"/>
    </location>
</feature>
<gene>
    <name evidence="2" type="ORF">BQ4739_LOCUS13343</name>
</gene>
<evidence type="ECO:0000256" key="1">
    <source>
        <dbReference type="SAM" id="MobiDB-lite"/>
    </source>
</evidence>
<keyword evidence="3" id="KW-1185">Reference proteome</keyword>
<proteinExistence type="predicted"/>
<evidence type="ECO:0000313" key="2">
    <source>
        <dbReference type="EMBL" id="SZX73235.1"/>
    </source>
</evidence>
<feature type="compositionally biased region" description="Low complexity" evidence="1">
    <location>
        <begin position="462"/>
        <end position="474"/>
    </location>
</feature>
<protein>
    <submittedName>
        <fullName evidence="2">Uncharacterized protein</fullName>
    </submittedName>
</protein>
<dbReference type="Proteomes" id="UP000256970">
    <property type="component" value="Unassembled WGS sequence"/>
</dbReference>
<name>A0A383W6F8_TETOB</name>
<accession>A0A383W6F8</accession>
<sequence length="493" mass="49820">MAAAAAAAAGGGGFGDASGLGFGKLTSQLPLPDADLDAALRRRLPDVTGFVSNSPGHAGLTPPADAAAAQRGPGSYQPQHPDTFDAAAAAAAADCSEIGTTAPGLPGPDFSRTTDRQGYLPTSEAAAAAVLAARRLAAIGAEGDRLDLQPNMLLTRPRPPPGLIQPPHCNSPAARDPKGYAARQAQQMGAWKDRLCSAAADAVMPRPAGQRGVLEFDRMIPREAAAAAGGGQLLRLQQCDLDYRVEDIPLTVLAGHRSTPRAPAFATMQPRAVTVAAAEPAPGDLLQLDAAAAADAVRSRAIAGAVGSGTHSTGLINLQLQLGRAELRGSAAGVDVVSAADADAAAWIGFYTDPRRPDVQKPRLPGAVGFERQLSRAAVGANAAAAAAPEVGKETGDVDGGVYQPRLAAVWPAAAAAGFTSAARPGPAAAAQGAGVVEHAADAAKKAATAAAGASGDGTTGGNAQQQQLSRKQRLQLLKSYNKQKLKQQQQPE</sequence>
<feature type="compositionally biased region" description="Low complexity" evidence="1">
    <location>
        <begin position="58"/>
        <end position="74"/>
    </location>
</feature>